<feature type="transmembrane region" description="Helical" evidence="8">
    <location>
        <begin position="373"/>
        <end position="393"/>
    </location>
</feature>
<dbReference type="InterPro" id="IPR015920">
    <property type="entry name" value="Cellobiose_DH-like_cyt"/>
</dbReference>
<accession>A0AAI8Z699</accession>
<feature type="transmembrane region" description="Helical" evidence="8">
    <location>
        <begin position="273"/>
        <end position="294"/>
    </location>
</feature>
<name>A0AAI8Z699_9PEZI</name>
<evidence type="ECO:0000256" key="8">
    <source>
        <dbReference type="SAM" id="Phobius"/>
    </source>
</evidence>
<dbReference type="PANTHER" id="PTHR47797">
    <property type="entry name" value="DEHYDROGENASE, PUTATIVE (AFU_ORTHOLOGUE AFUA_8G05805)-RELATED"/>
    <property type="match status" value="1"/>
</dbReference>
<evidence type="ECO:0000313" key="12">
    <source>
        <dbReference type="EMBL" id="CAK4033495.1"/>
    </source>
</evidence>
<feature type="compositionally biased region" description="Basic and acidic residues" evidence="7">
    <location>
        <begin position="446"/>
        <end position="459"/>
    </location>
</feature>
<dbReference type="GO" id="GO:0016020">
    <property type="term" value="C:membrane"/>
    <property type="evidence" value="ECO:0007669"/>
    <property type="project" value="UniProtKB-SubCell"/>
</dbReference>
<evidence type="ECO:0000256" key="9">
    <source>
        <dbReference type="SAM" id="SignalP"/>
    </source>
</evidence>
<keyword evidence="6 8" id="KW-0472">Membrane</keyword>
<dbReference type="CDD" id="cd09630">
    <property type="entry name" value="CDH_like_cytochrome"/>
    <property type="match status" value="1"/>
</dbReference>
<evidence type="ECO:0000259" key="10">
    <source>
        <dbReference type="PROSITE" id="PS50836"/>
    </source>
</evidence>
<dbReference type="PANTHER" id="PTHR47797:SF1">
    <property type="entry name" value="CYTOCHROME B561 DOMAIN-CONTAINING PROTEIN-RELATED"/>
    <property type="match status" value="1"/>
</dbReference>
<feature type="region of interest" description="Disordered" evidence="7">
    <location>
        <begin position="440"/>
        <end position="497"/>
    </location>
</feature>
<dbReference type="EMBL" id="CAVMBE010000087">
    <property type="protein sequence ID" value="CAK4033495.1"/>
    <property type="molecule type" value="Genomic_DNA"/>
</dbReference>
<dbReference type="Pfam" id="PF16010">
    <property type="entry name" value="CDH-cyt"/>
    <property type="match status" value="1"/>
</dbReference>
<evidence type="ECO:0000256" key="1">
    <source>
        <dbReference type="ARBA" id="ARBA00004370"/>
    </source>
</evidence>
<evidence type="ECO:0000313" key="13">
    <source>
        <dbReference type="Proteomes" id="UP001296104"/>
    </source>
</evidence>
<feature type="transmembrane region" description="Helical" evidence="8">
    <location>
        <begin position="245"/>
        <end position="266"/>
    </location>
</feature>
<evidence type="ECO:0000256" key="4">
    <source>
        <dbReference type="ARBA" id="ARBA00022982"/>
    </source>
</evidence>
<dbReference type="PROSITE" id="PS50939">
    <property type="entry name" value="CYTOCHROME_B561"/>
    <property type="match status" value="1"/>
</dbReference>
<gene>
    <name evidence="12" type="ORF">LECACI_7A008653</name>
</gene>
<dbReference type="SMART" id="SM00665">
    <property type="entry name" value="B561"/>
    <property type="match status" value="1"/>
</dbReference>
<keyword evidence="3 8" id="KW-0812">Transmembrane</keyword>
<comment type="subcellular location">
    <subcellularLocation>
        <location evidence="1">Membrane</location>
    </subcellularLocation>
</comment>
<keyword evidence="13" id="KW-1185">Reference proteome</keyword>
<feature type="signal peptide" evidence="9">
    <location>
        <begin position="1"/>
        <end position="17"/>
    </location>
</feature>
<dbReference type="SUPFAM" id="SSF49344">
    <property type="entry name" value="CBD9-like"/>
    <property type="match status" value="1"/>
</dbReference>
<feature type="chain" id="PRO_5042597681" evidence="9">
    <location>
        <begin position="18"/>
        <end position="497"/>
    </location>
</feature>
<comment type="caution">
    <text evidence="12">The sequence shown here is derived from an EMBL/GenBank/DDBJ whole genome shotgun (WGS) entry which is preliminary data.</text>
</comment>
<dbReference type="Pfam" id="PF03188">
    <property type="entry name" value="Cytochrom_B561"/>
    <property type="match status" value="1"/>
</dbReference>
<keyword evidence="2" id="KW-0813">Transport</keyword>
<feature type="compositionally biased region" description="Polar residues" evidence="7">
    <location>
        <begin position="460"/>
        <end position="480"/>
    </location>
</feature>
<feature type="transmembrane region" description="Helical" evidence="8">
    <location>
        <begin position="347"/>
        <end position="367"/>
    </location>
</feature>
<dbReference type="AlphaFoldDB" id="A0AAI8Z699"/>
<evidence type="ECO:0000256" key="3">
    <source>
        <dbReference type="ARBA" id="ARBA00022692"/>
    </source>
</evidence>
<evidence type="ECO:0000256" key="6">
    <source>
        <dbReference type="ARBA" id="ARBA00023136"/>
    </source>
</evidence>
<keyword evidence="5 8" id="KW-1133">Transmembrane helix</keyword>
<feature type="transmembrane region" description="Helical" evidence="8">
    <location>
        <begin position="306"/>
        <end position="326"/>
    </location>
</feature>
<evidence type="ECO:0000256" key="7">
    <source>
        <dbReference type="SAM" id="MobiDB-lite"/>
    </source>
</evidence>
<dbReference type="PROSITE" id="PS50836">
    <property type="entry name" value="DOMON"/>
    <property type="match status" value="1"/>
</dbReference>
<dbReference type="Gene3D" id="1.20.120.1770">
    <property type="match status" value="1"/>
</dbReference>
<sequence length="497" mass="54860">MRPSFSALLALLHLACAANLEEETQAGIDPNAKASYFVLHGYVFALNVVENGDVYFHMNAPSSHSWMGIGFGSSMTNTRMIVSYLAEDGHTLINSCRMAHGHSEPVHDPDCIIEGVSNDTYAPYHNSLSPDGILISHAVCRNCSTWANGFIDTKSTAAPFIYALGPNVTLKSDSPTADLRVHELYSGFTLDMTKATNYSGWYGRVPAPQDPGLQTGQGFWAFANYFSSSAYGTGSLADWAPAAHAAFMCVAFLFIFPLGAISLRLVRRARFHAMLQMIGLVFVLIGFGLGIYAAKLYNKSKHFNSVHQIIGLVVFAGLFLQIGLGLSHHLIFMRSGTPTPLGKTHRFLGIFIMVLAVVNGGLGFDFANNPSTAYAAVVAVMAVLFGALTFWVWTYNRKHVYKPEKTKFVETYHDQEPQGEYEMQQAPFASMGHVQTPRTPFFGQPKWDDDPENYRDHLTRNNTAYNTGGQESLYTDTPASESKENPFRTKWEAVPLR</sequence>
<dbReference type="Proteomes" id="UP001296104">
    <property type="component" value="Unassembled WGS sequence"/>
</dbReference>
<dbReference type="CDD" id="cd08760">
    <property type="entry name" value="Cyt_b561_FRRS1_like"/>
    <property type="match status" value="1"/>
</dbReference>
<evidence type="ECO:0000256" key="5">
    <source>
        <dbReference type="ARBA" id="ARBA00022989"/>
    </source>
</evidence>
<feature type="domain" description="Cytochrome b561" evidence="11">
    <location>
        <begin position="207"/>
        <end position="397"/>
    </location>
</feature>
<dbReference type="Gene3D" id="2.60.40.1210">
    <property type="entry name" value="Cellobiose dehydrogenase, cytochrome domain"/>
    <property type="match status" value="1"/>
</dbReference>
<organism evidence="12 13">
    <name type="scientific">Lecanosticta acicola</name>
    <dbReference type="NCBI Taxonomy" id="111012"/>
    <lineage>
        <taxon>Eukaryota</taxon>
        <taxon>Fungi</taxon>
        <taxon>Dikarya</taxon>
        <taxon>Ascomycota</taxon>
        <taxon>Pezizomycotina</taxon>
        <taxon>Dothideomycetes</taxon>
        <taxon>Dothideomycetidae</taxon>
        <taxon>Mycosphaerellales</taxon>
        <taxon>Mycosphaerellaceae</taxon>
        <taxon>Lecanosticta</taxon>
    </lineage>
</organism>
<dbReference type="InterPro" id="IPR006593">
    <property type="entry name" value="Cyt_b561/ferric_Rdtase_TM"/>
</dbReference>
<protein>
    <submittedName>
        <fullName evidence="12">Integral membrane</fullName>
    </submittedName>
</protein>
<feature type="compositionally biased region" description="Basic and acidic residues" evidence="7">
    <location>
        <begin position="481"/>
        <end position="491"/>
    </location>
</feature>
<feature type="domain" description="DOMON" evidence="10">
    <location>
        <begin position="40"/>
        <end position="165"/>
    </location>
</feature>
<keyword evidence="4" id="KW-0249">Electron transport</keyword>
<keyword evidence="9" id="KW-0732">Signal</keyword>
<evidence type="ECO:0000259" key="11">
    <source>
        <dbReference type="PROSITE" id="PS50939"/>
    </source>
</evidence>
<reference evidence="12" key="1">
    <citation type="submission" date="2023-11" db="EMBL/GenBank/DDBJ databases">
        <authorList>
            <person name="Alioto T."/>
            <person name="Alioto T."/>
            <person name="Gomez Garrido J."/>
        </authorList>
    </citation>
    <scope>NUCLEOTIDE SEQUENCE</scope>
</reference>
<evidence type="ECO:0000256" key="2">
    <source>
        <dbReference type="ARBA" id="ARBA00022448"/>
    </source>
</evidence>
<dbReference type="InterPro" id="IPR005018">
    <property type="entry name" value="DOMON_domain"/>
</dbReference>
<proteinExistence type="predicted"/>